<dbReference type="SUPFAM" id="SSF52058">
    <property type="entry name" value="L domain-like"/>
    <property type="match status" value="1"/>
</dbReference>
<evidence type="ECO:0000256" key="2">
    <source>
        <dbReference type="ARBA" id="ARBA00022729"/>
    </source>
</evidence>
<dbReference type="Proteomes" id="UP001153620">
    <property type="component" value="Chromosome 2"/>
</dbReference>
<dbReference type="OrthoDB" id="7786232at2759"/>
<evidence type="ECO:0000313" key="6">
    <source>
        <dbReference type="EMBL" id="CAG9803182.1"/>
    </source>
</evidence>
<keyword evidence="2 5" id="KW-0732">Signal</keyword>
<dbReference type="Gene3D" id="3.80.10.10">
    <property type="entry name" value="Ribonuclease Inhibitor"/>
    <property type="match status" value="1"/>
</dbReference>
<keyword evidence="3" id="KW-0677">Repeat</keyword>
<accession>A0A9N9WT69</accession>
<evidence type="ECO:0000256" key="3">
    <source>
        <dbReference type="ARBA" id="ARBA00022737"/>
    </source>
</evidence>
<proteinExistence type="predicted"/>
<dbReference type="InterPro" id="IPR003591">
    <property type="entry name" value="Leu-rich_rpt_typical-subtyp"/>
</dbReference>
<dbReference type="SMART" id="SM00369">
    <property type="entry name" value="LRR_TYP"/>
    <property type="match status" value="6"/>
</dbReference>
<gene>
    <name evidence="6" type="ORF">CHIRRI_LOCUS6083</name>
</gene>
<keyword evidence="1" id="KW-0433">Leucine-rich repeat</keyword>
<evidence type="ECO:0000256" key="4">
    <source>
        <dbReference type="ARBA" id="ARBA00023180"/>
    </source>
</evidence>
<keyword evidence="7" id="KW-1185">Reference proteome</keyword>
<dbReference type="Pfam" id="PF13855">
    <property type="entry name" value="LRR_8"/>
    <property type="match status" value="2"/>
</dbReference>
<keyword evidence="4" id="KW-0325">Glycoprotein</keyword>
<reference evidence="6" key="1">
    <citation type="submission" date="2022-01" db="EMBL/GenBank/DDBJ databases">
        <authorList>
            <person name="King R."/>
        </authorList>
    </citation>
    <scope>NUCLEOTIDE SEQUENCE</scope>
</reference>
<dbReference type="InterPro" id="IPR050467">
    <property type="entry name" value="LRFN"/>
</dbReference>
<dbReference type="PROSITE" id="PS51450">
    <property type="entry name" value="LRR"/>
    <property type="match status" value="3"/>
</dbReference>
<dbReference type="InterPro" id="IPR032675">
    <property type="entry name" value="LRR_dom_sf"/>
</dbReference>
<reference evidence="6" key="2">
    <citation type="submission" date="2022-10" db="EMBL/GenBank/DDBJ databases">
        <authorList>
            <consortium name="ENA_rothamsted_submissions"/>
            <consortium name="culmorum"/>
            <person name="King R."/>
        </authorList>
    </citation>
    <scope>NUCLEOTIDE SEQUENCE</scope>
</reference>
<feature type="chain" id="PRO_5040479447" evidence="5">
    <location>
        <begin position="20"/>
        <end position="392"/>
    </location>
</feature>
<evidence type="ECO:0000313" key="7">
    <source>
        <dbReference type="Proteomes" id="UP001153620"/>
    </source>
</evidence>
<dbReference type="InterPro" id="IPR001611">
    <property type="entry name" value="Leu-rich_rpt"/>
</dbReference>
<evidence type="ECO:0000256" key="1">
    <source>
        <dbReference type="ARBA" id="ARBA00022614"/>
    </source>
</evidence>
<dbReference type="SMART" id="SM00365">
    <property type="entry name" value="LRR_SD22"/>
    <property type="match status" value="3"/>
</dbReference>
<sequence length="392" mass="44925">MKLIIQIIIICKILTQYQADCGTAHCAYKFAVSKDYICTITLFPSDDEINNKTILESYDVIAGDHKGGSDDLVTGLGGSGTDARIFPGTICKKFKNLKKIILAYSDIQKLTEKSFRDCANLDTLSFVDTAIKWIGQDTFKNIAKLEKLTIGSSQLSYISEILLKNNQNLKELRLSSNQLSLFNEKVLENQQNLKTLVLSYNKIAGFPKFFFKSLKNLETLDVQNNLIANISAVWFVTLINLKELDLSNNLIEDLPKSVLLKQEKLEKLNLDSNLIQFIHYDSFLVLPNIIRLSKNQIEGIDENFIRKLIVTEKSVLLIGNKCTEDSQITEEDGQDEVINPIDEDFLMEIESCFYSYIPRSENYQKDQYISDIYEKLNYLTQKIERFSDFFRL</sequence>
<protein>
    <submittedName>
        <fullName evidence="6">Uncharacterized protein</fullName>
    </submittedName>
</protein>
<organism evidence="6 7">
    <name type="scientific">Chironomus riparius</name>
    <dbReference type="NCBI Taxonomy" id="315576"/>
    <lineage>
        <taxon>Eukaryota</taxon>
        <taxon>Metazoa</taxon>
        <taxon>Ecdysozoa</taxon>
        <taxon>Arthropoda</taxon>
        <taxon>Hexapoda</taxon>
        <taxon>Insecta</taxon>
        <taxon>Pterygota</taxon>
        <taxon>Neoptera</taxon>
        <taxon>Endopterygota</taxon>
        <taxon>Diptera</taxon>
        <taxon>Nematocera</taxon>
        <taxon>Chironomoidea</taxon>
        <taxon>Chironomidae</taxon>
        <taxon>Chironominae</taxon>
        <taxon>Chironomus</taxon>
    </lineage>
</organism>
<dbReference type="EMBL" id="OU895878">
    <property type="protein sequence ID" value="CAG9803182.1"/>
    <property type="molecule type" value="Genomic_DNA"/>
</dbReference>
<dbReference type="PANTHER" id="PTHR45842">
    <property type="entry name" value="SYNAPTIC ADHESION-LIKE MOLECULE SALM"/>
    <property type="match status" value="1"/>
</dbReference>
<dbReference type="AlphaFoldDB" id="A0A9N9WT69"/>
<name>A0A9N9WT69_9DIPT</name>
<dbReference type="PANTHER" id="PTHR45842:SF12">
    <property type="entry name" value="KEKKON 5, ISOFORM A"/>
    <property type="match status" value="1"/>
</dbReference>
<evidence type="ECO:0000256" key="5">
    <source>
        <dbReference type="SAM" id="SignalP"/>
    </source>
</evidence>
<feature type="signal peptide" evidence="5">
    <location>
        <begin position="1"/>
        <end position="19"/>
    </location>
</feature>